<dbReference type="Gene3D" id="1.10.12.10">
    <property type="entry name" value="Lyase 2-enoyl-coa Hydratase, Chain A, domain 2"/>
    <property type="match status" value="1"/>
</dbReference>
<protein>
    <submittedName>
        <fullName evidence="6">Enoyl-CoA hydratase-related protein</fullName>
    </submittedName>
</protein>
<proteinExistence type="inferred from homology"/>
<dbReference type="InterPro" id="IPR014748">
    <property type="entry name" value="Enoyl-CoA_hydra_C"/>
</dbReference>
<dbReference type="EMBL" id="JBEPEK010000017">
    <property type="protein sequence ID" value="MER7178677.1"/>
    <property type="molecule type" value="Genomic_DNA"/>
</dbReference>
<evidence type="ECO:0000256" key="1">
    <source>
        <dbReference type="ARBA" id="ARBA00005254"/>
    </source>
</evidence>
<dbReference type="Pfam" id="PF00378">
    <property type="entry name" value="ECH_1"/>
    <property type="match status" value="1"/>
</dbReference>
<keyword evidence="2" id="KW-0443">Lipid metabolism</keyword>
<dbReference type="Proteomes" id="UP001474181">
    <property type="component" value="Unassembled WGS sequence"/>
</dbReference>
<dbReference type="Gene3D" id="3.90.226.10">
    <property type="entry name" value="2-enoyl-CoA Hydratase, Chain A, domain 1"/>
    <property type="match status" value="1"/>
</dbReference>
<evidence type="ECO:0000313" key="6">
    <source>
        <dbReference type="EMBL" id="MER7178677.1"/>
    </source>
</evidence>
<evidence type="ECO:0000256" key="4">
    <source>
        <dbReference type="RuleBase" id="RU003707"/>
    </source>
</evidence>
<evidence type="ECO:0000256" key="5">
    <source>
        <dbReference type="SAM" id="MobiDB-lite"/>
    </source>
</evidence>
<dbReference type="CDD" id="cd06558">
    <property type="entry name" value="crotonase-like"/>
    <property type="match status" value="1"/>
</dbReference>
<evidence type="ECO:0000256" key="2">
    <source>
        <dbReference type="ARBA" id="ARBA00023098"/>
    </source>
</evidence>
<keyword evidence="7" id="KW-1185">Reference proteome</keyword>
<dbReference type="InterPro" id="IPR018376">
    <property type="entry name" value="Enoyl-CoA_hyd/isom_CS"/>
</dbReference>
<feature type="region of interest" description="Disordered" evidence="5">
    <location>
        <begin position="249"/>
        <end position="280"/>
    </location>
</feature>
<comment type="similarity">
    <text evidence="1 4">Belongs to the enoyl-CoA hydratase/isomerase family.</text>
</comment>
<dbReference type="SUPFAM" id="SSF52096">
    <property type="entry name" value="ClpP/crotonase"/>
    <property type="match status" value="1"/>
</dbReference>
<feature type="compositionally biased region" description="Basic and acidic residues" evidence="5">
    <location>
        <begin position="263"/>
        <end position="280"/>
    </location>
</feature>
<comment type="caution">
    <text evidence="6">The sequence shown here is derived from an EMBL/GenBank/DDBJ whole genome shotgun (WGS) entry which is preliminary data.</text>
</comment>
<dbReference type="PANTHER" id="PTHR11941:SF169">
    <property type="entry name" value="(7AS)-7A-METHYL-1,5-DIOXO-2,3,5,6,7,7A-HEXAHYDRO-1H-INDENE-CARBOXYL-COA HYDROLASE"/>
    <property type="match status" value="1"/>
</dbReference>
<evidence type="ECO:0000256" key="3">
    <source>
        <dbReference type="ARBA" id="ARBA00023239"/>
    </source>
</evidence>
<accession>A0ABV1WP80</accession>
<dbReference type="PROSITE" id="PS00166">
    <property type="entry name" value="ENOYL_COA_HYDRATASE"/>
    <property type="match status" value="1"/>
</dbReference>
<name>A0ABV1WP80_9ACTN</name>
<dbReference type="InterPro" id="IPR029045">
    <property type="entry name" value="ClpP/crotonase-like_dom_sf"/>
</dbReference>
<gene>
    <name evidence="6" type="ORF">ABT404_04165</name>
</gene>
<sequence>MPRIRWEADGPVVVLRLTNPPMNAFDSEQRRELAAAVRELADSRDARAVVLYGGERLFAAGADIHALAAMGPEEIRSWNRALQRTFDEVARLPMPVVAGITGYALGGGLELALCADYRVAARDALLGQPEVQLGIMPGSGGTQRLARLLGPARAKNLLMTGRRVGAEEALRIGLVDEVVPADEVLAAALGYAKRLAEGPAAALEAIKEAVDHGADTGVATGLALERSLFTGVFGTADAATGLRSFLEHGPGKATFGGPGRDGGATDHDDTDHDDTEGRRA</sequence>
<dbReference type="RefSeq" id="WP_350777251.1">
    <property type="nucleotide sequence ID" value="NZ_JBEPEK010000017.1"/>
</dbReference>
<dbReference type="PANTHER" id="PTHR11941">
    <property type="entry name" value="ENOYL-COA HYDRATASE-RELATED"/>
    <property type="match status" value="1"/>
</dbReference>
<keyword evidence="3" id="KW-0456">Lyase</keyword>
<organism evidence="6 7">
    <name type="scientific">Streptomyces hyaluromycini</name>
    <dbReference type="NCBI Taxonomy" id="1377993"/>
    <lineage>
        <taxon>Bacteria</taxon>
        <taxon>Bacillati</taxon>
        <taxon>Actinomycetota</taxon>
        <taxon>Actinomycetes</taxon>
        <taxon>Kitasatosporales</taxon>
        <taxon>Streptomycetaceae</taxon>
        <taxon>Streptomyces</taxon>
    </lineage>
</organism>
<reference evidence="6 7" key="1">
    <citation type="submission" date="2024-06" db="EMBL/GenBank/DDBJ databases">
        <title>The Natural Products Discovery Center: Release of the First 8490 Sequenced Strains for Exploring Actinobacteria Biosynthetic Diversity.</title>
        <authorList>
            <person name="Kalkreuter E."/>
            <person name="Kautsar S.A."/>
            <person name="Yang D."/>
            <person name="Bader C.D."/>
            <person name="Teijaro C.N."/>
            <person name="Fluegel L."/>
            <person name="Davis C.M."/>
            <person name="Simpson J.R."/>
            <person name="Lauterbach L."/>
            <person name="Steele A.D."/>
            <person name="Gui C."/>
            <person name="Meng S."/>
            <person name="Li G."/>
            <person name="Viehrig K."/>
            <person name="Ye F."/>
            <person name="Su P."/>
            <person name="Kiefer A.F."/>
            <person name="Nichols A."/>
            <person name="Cepeda A.J."/>
            <person name="Yan W."/>
            <person name="Fan B."/>
            <person name="Jiang Y."/>
            <person name="Adhikari A."/>
            <person name="Zheng C.-J."/>
            <person name="Schuster L."/>
            <person name="Cowan T.M."/>
            <person name="Smanski M.J."/>
            <person name="Chevrette M.G."/>
            <person name="De Carvalho L.P.S."/>
            <person name="Shen B."/>
        </authorList>
    </citation>
    <scope>NUCLEOTIDE SEQUENCE [LARGE SCALE GENOMIC DNA]</scope>
    <source>
        <strain evidence="6 7">NPDC000234</strain>
    </source>
</reference>
<dbReference type="InterPro" id="IPR001753">
    <property type="entry name" value="Enoyl-CoA_hydra/iso"/>
</dbReference>
<evidence type="ECO:0000313" key="7">
    <source>
        <dbReference type="Proteomes" id="UP001474181"/>
    </source>
</evidence>